<proteinExistence type="predicted"/>
<evidence type="ECO:0000313" key="1">
    <source>
        <dbReference type="EMBL" id="KAF9614320.1"/>
    </source>
</evidence>
<gene>
    <name evidence="1" type="ORF">IFM89_018073</name>
</gene>
<organism evidence="1 2">
    <name type="scientific">Coptis chinensis</name>
    <dbReference type="NCBI Taxonomy" id="261450"/>
    <lineage>
        <taxon>Eukaryota</taxon>
        <taxon>Viridiplantae</taxon>
        <taxon>Streptophyta</taxon>
        <taxon>Embryophyta</taxon>
        <taxon>Tracheophyta</taxon>
        <taxon>Spermatophyta</taxon>
        <taxon>Magnoliopsida</taxon>
        <taxon>Ranunculales</taxon>
        <taxon>Ranunculaceae</taxon>
        <taxon>Coptidoideae</taxon>
        <taxon>Coptis</taxon>
    </lineage>
</organism>
<dbReference type="Proteomes" id="UP000631114">
    <property type="component" value="Unassembled WGS sequence"/>
</dbReference>
<reference evidence="1 2" key="1">
    <citation type="submission" date="2020-10" db="EMBL/GenBank/DDBJ databases">
        <title>The Coptis chinensis genome and diversification of protoberbering-type alkaloids.</title>
        <authorList>
            <person name="Wang B."/>
            <person name="Shu S."/>
            <person name="Song C."/>
            <person name="Liu Y."/>
        </authorList>
    </citation>
    <scope>NUCLEOTIDE SEQUENCE [LARGE SCALE GENOMIC DNA]</scope>
    <source>
        <strain evidence="1">HL-2020</strain>
        <tissue evidence="1">Leaf</tissue>
    </source>
</reference>
<accession>A0A835M0F3</accession>
<dbReference type="AlphaFoldDB" id="A0A835M0F3"/>
<keyword evidence="2" id="KW-1185">Reference proteome</keyword>
<evidence type="ECO:0000313" key="2">
    <source>
        <dbReference type="Proteomes" id="UP000631114"/>
    </source>
</evidence>
<comment type="caution">
    <text evidence="1">The sequence shown here is derived from an EMBL/GenBank/DDBJ whole genome shotgun (WGS) entry which is preliminary data.</text>
</comment>
<protein>
    <submittedName>
        <fullName evidence="1">Uncharacterized protein</fullName>
    </submittedName>
</protein>
<dbReference type="EMBL" id="JADFTS010000003">
    <property type="protein sequence ID" value="KAF9614320.1"/>
    <property type="molecule type" value="Genomic_DNA"/>
</dbReference>
<dbReference type="OrthoDB" id="1747078at2759"/>
<sequence>MISYDGDNFKFHASHQSSSSKIDVMHKPSVGDVDFKKTQNVSPTVDTSRMEMQLEATSQTLPQNSEAHVEMTKASKFEELSSFATSGRLNNSSQVVGVESKLDNVSSIADSGTWKKEISPVENSVSHEPRFHIGGSDCGTELSITSTLIHQIDLKWCESNSSYIMSLQVQLEDVNNESVEVAMPLISAPLE</sequence>
<name>A0A835M0F3_9MAGN</name>